<sequence length="113" mass="12710">MVGQLQRAPLGRTRQGLIVTQMQSNALAWLLFEDQATDTLNAELTVGRDRPRLLDEGKCSASEKTNAGKLRNWPQMMTLSAILLFRQSCAIRKRTHQTVTLHRAIVQVKSLIP</sequence>
<proteinExistence type="predicted"/>
<gene>
    <name evidence="1" type="ORF">NCTC12965_06030</name>
</gene>
<accession>A0A4U9VVK7</accession>
<dbReference type="AlphaFoldDB" id="A0A4U9VVK7"/>
<name>A0A4U9VVK7_SERFO</name>
<evidence type="ECO:0000313" key="1">
    <source>
        <dbReference type="EMBL" id="VTR50673.1"/>
    </source>
</evidence>
<dbReference type="EMBL" id="CABEEZ010000122">
    <property type="protein sequence ID" value="VTR50673.1"/>
    <property type="molecule type" value="Genomic_DNA"/>
</dbReference>
<protein>
    <submittedName>
        <fullName evidence="1">Uncharacterized protein</fullName>
    </submittedName>
</protein>
<reference evidence="1" key="1">
    <citation type="submission" date="2019-05" db="EMBL/GenBank/DDBJ databases">
        <authorList>
            <consortium name="Pathogen Informatics"/>
        </authorList>
    </citation>
    <scope>NUCLEOTIDE SEQUENCE [LARGE SCALE GENOMIC DNA]</scope>
    <source>
        <strain evidence="1">NCTC12965</strain>
    </source>
</reference>
<organism evidence="1">
    <name type="scientific">Serratia fonticola</name>
    <dbReference type="NCBI Taxonomy" id="47917"/>
    <lineage>
        <taxon>Bacteria</taxon>
        <taxon>Pseudomonadati</taxon>
        <taxon>Pseudomonadota</taxon>
        <taxon>Gammaproteobacteria</taxon>
        <taxon>Enterobacterales</taxon>
        <taxon>Yersiniaceae</taxon>
        <taxon>Serratia</taxon>
    </lineage>
</organism>